<dbReference type="AlphaFoldDB" id="A0AAV4RC99"/>
<keyword evidence="3" id="KW-1185">Reference proteome</keyword>
<dbReference type="Proteomes" id="UP001054837">
    <property type="component" value="Unassembled WGS sequence"/>
</dbReference>
<dbReference type="InterPro" id="IPR026085">
    <property type="entry name" value="ATF7-int"/>
</dbReference>
<dbReference type="PANTHER" id="PTHR23210">
    <property type="entry name" value="ACTIVATING TRANSCRIPTION FACTOR 7 INTERACTING PROTEIN"/>
    <property type="match status" value="1"/>
</dbReference>
<comment type="caution">
    <text evidence="2">The sequence shown here is derived from an EMBL/GenBank/DDBJ whole genome shotgun (WGS) entry which is preliminary data.</text>
</comment>
<gene>
    <name evidence="2" type="primary">Atf7ip</name>
    <name evidence="2" type="ORF">CDAR_11261</name>
</gene>
<evidence type="ECO:0000259" key="1">
    <source>
        <dbReference type="Pfam" id="PF16794"/>
    </source>
</evidence>
<proteinExistence type="predicted"/>
<evidence type="ECO:0000313" key="2">
    <source>
        <dbReference type="EMBL" id="GIY18571.1"/>
    </source>
</evidence>
<dbReference type="GO" id="GO:0006355">
    <property type="term" value="P:regulation of DNA-templated transcription"/>
    <property type="evidence" value="ECO:0007669"/>
    <property type="project" value="TreeGrafter"/>
</dbReference>
<dbReference type="SUPFAM" id="SSF49265">
    <property type="entry name" value="Fibronectin type III"/>
    <property type="match status" value="1"/>
</dbReference>
<dbReference type="InterPro" id="IPR056565">
    <property type="entry name" value="Fn3_ATF7IP"/>
</dbReference>
<protein>
    <submittedName>
        <fullName evidence="2">Activating transcription factor 7-interacting protein 1</fullName>
    </submittedName>
</protein>
<dbReference type="InterPro" id="IPR036116">
    <property type="entry name" value="FN3_sf"/>
</dbReference>
<dbReference type="PANTHER" id="PTHR23210:SF26">
    <property type="entry name" value="ACTIVATING TRANSCRIPTION FACTOR 7-INTERACTING PROTEIN 1"/>
    <property type="match status" value="1"/>
</dbReference>
<name>A0AAV4RC99_9ARAC</name>
<feature type="domain" description="Activating transcription factor 7-interacting protein Fn3" evidence="1">
    <location>
        <begin position="168"/>
        <end position="268"/>
    </location>
</feature>
<accession>A0AAV4RC99</accession>
<dbReference type="EMBL" id="BPLQ01005929">
    <property type="protein sequence ID" value="GIY18571.1"/>
    <property type="molecule type" value="Genomic_DNA"/>
</dbReference>
<organism evidence="2 3">
    <name type="scientific">Caerostris darwini</name>
    <dbReference type="NCBI Taxonomy" id="1538125"/>
    <lineage>
        <taxon>Eukaryota</taxon>
        <taxon>Metazoa</taxon>
        <taxon>Ecdysozoa</taxon>
        <taxon>Arthropoda</taxon>
        <taxon>Chelicerata</taxon>
        <taxon>Arachnida</taxon>
        <taxon>Araneae</taxon>
        <taxon>Araneomorphae</taxon>
        <taxon>Entelegynae</taxon>
        <taxon>Araneoidea</taxon>
        <taxon>Araneidae</taxon>
        <taxon>Caerostris</taxon>
    </lineage>
</organism>
<reference evidence="2 3" key="1">
    <citation type="submission" date="2021-06" db="EMBL/GenBank/DDBJ databases">
        <title>Caerostris darwini draft genome.</title>
        <authorList>
            <person name="Kono N."/>
            <person name="Arakawa K."/>
        </authorList>
    </citation>
    <scope>NUCLEOTIDE SEQUENCE [LARGE SCALE GENOMIC DNA]</scope>
</reference>
<sequence>MKVILKCHLQQNKSCVDALPFVLGLRAGLKEDMDCSSAELLYDLTTCTCTRAKTNFWQHKSQKKSHVKSIMITTSDATHSTDLPVCSSVGFSNKWKEGLKEIAPSFVLLSASTIKKPPVSFFHVGYFKPKKSSATNSSPRKADDKLTHPLPFPPKLLPKGYKKLRSILPPKPYLTAFVQNDDSFFLRWNMPRRTRLLNYRKIKYFEIFNYVSSNEPISSLEWEMLRKEDAKELPMACALRDFDEGCKYFFAIRAIDVHDRSGNFSNPISIEYEVKHTNIEHTEFPKEAKQVSSKLPPPKS</sequence>
<dbReference type="GO" id="GO:0003712">
    <property type="term" value="F:transcription coregulator activity"/>
    <property type="evidence" value="ECO:0007669"/>
    <property type="project" value="TreeGrafter"/>
</dbReference>
<dbReference type="GO" id="GO:0005667">
    <property type="term" value="C:transcription regulator complex"/>
    <property type="evidence" value="ECO:0007669"/>
    <property type="project" value="TreeGrafter"/>
</dbReference>
<evidence type="ECO:0000313" key="3">
    <source>
        <dbReference type="Proteomes" id="UP001054837"/>
    </source>
</evidence>
<dbReference type="Pfam" id="PF16794">
    <property type="entry name" value="fn3_4"/>
    <property type="match status" value="1"/>
</dbReference>
<dbReference type="GO" id="GO:0005634">
    <property type="term" value="C:nucleus"/>
    <property type="evidence" value="ECO:0007669"/>
    <property type="project" value="TreeGrafter"/>
</dbReference>